<organism evidence="1 2">
    <name type="scientific">Panagrolaimus sp. ES5</name>
    <dbReference type="NCBI Taxonomy" id="591445"/>
    <lineage>
        <taxon>Eukaryota</taxon>
        <taxon>Metazoa</taxon>
        <taxon>Ecdysozoa</taxon>
        <taxon>Nematoda</taxon>
        <taxon>Chromadorea</taxon>
        <taxon>Rhabditida</taxon>
        <taxon>Tylenchina</taxon>
        <taxon>Panagrolaimomorpha</taxon>
        <taxon>Panagrolaimoidea</taxon>
        <taxon>Panagrolaimidae</taxon>
        <taxon>Panagrolaimus</taxon>
    </lineage>
</organism>
<sequence length="150" mass="17477">MSPETFSYDSNRVWFNITTLTPYNFKEAAVLYYVGRIKAQYPNQKFKSKFYYYTSPADVAEYNVLSTGREHDNMTGLMIEGTDWESFDISAIVRKWVEDPRTNYGIMIKLIVEDDRGNEEYGEMVVTSKPSAYMEISATHFRVAERPKTN</sequence>
<accession>A0AC34GA42</accession>
<reference evidence="2" key="1">
    <citation type="submission" date="2022-11" db="UniProtKB">
        <authorList>
            <consortium name="WormBaseParasite"/>
        </authorList>
    </citation>
    <scope>IDENTIFICATION</scope>
</reference>
<name>A0AC34GA42_9BILA</name>
<dbReference type="Proteomes" id="UP000887579">
    <property type="component" value="Unplaced"/>
</dbReference>
<evidence type="ECO:0000313" key="1">
    <source>
        <dbReference type="Proteomes" id="UP000887579"/>
    </source>
</evidence>
<protein>
    <submittedName>
        <fullName evidence="2">TGF-beta propeptide domain-containing protein</fullName>
    </submittedName>
</protein>
<evidence type="ECO:0000313" key="2">
    <source>
        <dbReference type="WBParaSite" id="ES5_v2.g26602.t1"/>
    </source>
</evidence>
<proteinExistence type="predicted"/>
<dbReference type="WBParaSite" id="ES5_v2.g26602.t1">
    <property type="protein sequence ID" value="ES5_v2.g26602.t1"/>
    <property type="gene ID" value="ES5_v2.g26602"/>
</dbReference>